<dbReference type="InterPro" id="IPR045304">
    <property type="entry name" value="LbH_SAT"/>
</dbReference>
<dbReference type="Pfam" id="PF00132">
    <property type="entry name" value="Hexapep"/>
    <property type="match status" value="1"/>
</dbReference>
<dbReference type="EC" id="2.3.1.30" evidence="3"/>
<dbReference type="CDD" id="cd03354">
    <property type="entry name" value="LbH_SAT"/>
    <property type="match status" value="1"/>
</dbReference>
<dbReference type="RefSeq" id="WP_269127434.1">
    <property type="nucleotide sequence ID" value="NZ_JAPUBN010000020.1"/>
</dbReference>
<dbReference type="SMART" id="SM00971">
    <property type="entry name" value="SATase_N"/>
    <property type="match status" value="1"/>
</dbReference>
<evidence type="ECO:0000256" key="2">
    <source>
        <dbReference type="ARBA" id="ARBA00007274"/>
    </source>
</evidence>
<dbReference type="Pfam" id="PF06426">
    <property type="entry name" value="SATase_N"/>
    <property type="match status" value="1"/>
</dbReference>
<evidence type="ECO:0000313" key="12">
    <source>
        <dbReference type="Proteomes" id="UP001149719"/>
    </source>
</evidence>
<evidence type="ECO:0000256" key="6">
    <source>
        <dbReference type="ARBA" id="ARBA00022679"/>
    </source>
</evidence>
<evidence type="ECO:0000256" key="4">
    <source>
        <dbReference type="ARBA" id="ARBA00018522"/>
    </source>
</evidence>
<evidence type="ECO:0000259" key="10">
    <source>
        <dbReference type="SMART" id="SM00971"/>
    </source>
</evidence>
<keyword evidence="8 11" id="KW-0012">Acyltransferase</keyword>
<dbReference type="InterPro" id="IPR001451">
    <property type="entry name" value="Hexapep"/>
</dbReference>
<dbReference type="PANTHER" id="PTHR42811">
    <property type="entry name" value="SERINE ACETYLTRANSFERASE"/>
    <property type="match status" value="1"/>
</dbReference>
<evidence type="ECO:0000256" key="7">
    <source>
        <dbReference type="ARBA" id="ARBA00022737"/>
    </source>
</evidence>
<dbReference type="NCBIfam" id="NF008349">
    <property type="entry name" value="PRK11132.1"/>
    <property type="match status" value="1"/>
</dbReference>
<evidence type="ECO:0000256" key="5">
    <source>
        <dbReference type="ARBA" id="ARBA00022605"/>
    </source>
</evidence>
<dbReference type="SUPFAM" id="SSF51161">
    <property type="entry name" value="Trimeric LpxA-like enzymes"/>
    <property type="match status" value="1"/>
</dbReference>
<comment type="catalytic activity">
    <reaction evidence="9">
        <text>L-serine + acetyl-CoA = O-acetyl-L-serine + CoA</text>
        <dbReference type="Rhea" id="RHEA:24560"/>
        <dbReference type="ChEBI" id="CHEBI:33384"/>
        <dbReference type="ChEBI" id="CHEBI:57287"/>
        <dbReference type="ChEBI" id="CHEBI:57288"/>
        <dbReference type="ChEBI" id="CHEBI:58340"/>
        <dbReference type="EC" id="2.3.1.30"/>
    </reaction>
</comment>
<reference evidence="11" key="1">
    <citation type="submission" date="2022-12" db="EMBL/GenBank/DDBJ databases">
        <title>Marinomonas 15G1-11 sp. nov, isolated from marine algae.</title>
        <authorList>
            <person name="Butt M."/>
            <person name="Choi D.G."/>
            <person name="Kim J.M."/>
            <person name="Lee J.K."/>
            <person name="Baek J.H."/>
            <person name="Jeon C.O."/>
        </authorList>
    </citation>
    <scope>NUCLEOTIDE SEQUENCE</scope>
    <source>
        <strain evidence="11">15G1-11</strain>
    </source>
</reference>
<dbReference type="NCBIfam" id="NF041874">
    <property type="entry name" value="EPS_EpsC"/>
    <property type="match status" value="1"/>
</dbReference>
<keyword evidence="6 11" id="KW-0808">Transferase</keyword>
<dbReference type="EMBL" id="JAPUBN010000020">
    <property type="protein sequence ID" value="MCZ2723333.1"/>
    <property type="molecule type" value="Genomic_DNA"/>
</dbReference>
<dbReference type="PROSITE" id="PS00101">
    <property type="entry name" value="HEXAPEP_TRANSFERASES"/>
    <property type="match status" value="1"/>
</dbReference>
<evidence type="ECO:0000256" key="1">
    <source>
        <dbReference type="ARBA" id="ARBA00004876"/>
    </source>
</evidence>
<dbReference type="NCBIfam" id="TIGR01172">
    <property type="entry name" value="cysE"/>
    <property type="match status" value="1"/>
</dbReference>
<dbReference type="InterPro" id="IPR011004">
    <property type="entry name" value="Trimer_LpxA-like_sf"/>
</dbReference>
<dbReference type="GO" id="GO:0009001">
    <property type="term" value="F:serine O-acetyltransferase activity"/>
    <property type="evidence" value="ECO:0007669"/>
    <property type="project" value="UniProtKB-EC"/>
</dbReference>
<dbReference type="InterPro" id="IPR053376">
    <property type="entry name" value="Serine_acetyltransferase"/>
</dbReference>
<gene>
    <name evidence="11" type="primary">cysE</name>
    <name evidence="11" type="ORF">O1D97_17400</name>
</gene>
<comment type="pathway">
    <text evidence="1">Amino-acid biosynthesis; L-cysteine biosynthesis; L-cysteine from L-serine: step 1/2.</text>
</comment>
<dbReference type="InterPro" id="IPR010493">
    <property type="entry name" value="Ser_AcTrfase_N"/>
</dbReference>
<name>A0ABT4JZY3_9GAMM</name>
<evidence type="ECO:0000256" key="8">
    <source>
        <dbReference type="ARBA" id="ARBA00023315"/>
    </source>
</evidence>
<dbReference type="InterPro" id="IPR042122">
    <property type="entry name" value="Ser_AcTrfase_N_sf"/>
</dbReference>
<dbReference type="Gene3D" id="2.160.10.10">
    <property type="entry name" value="Hexapeptide repeat proteins"/>
    <property type="match status" value="1"/>
</dbReference>
<keyword evidence="7" id="KW-0677">Repeat</keyword>
<organism evidence="11 12">
    <name type="scientific">Marinomonas phaeophyticola</name>
    <dbReference type="NCBI Taxonomy" id="3004091"/>
    <lineage>
        <taxon>Bacteria</taxon>
        <taxon>Pseudomonadati</taxon>
        <taxon>Pseudomonadota</taxon>
        <taxon>Gammaproteobacteria</taxon>
        <taxon>Oceanospirillales</taxon>
        <taxon>Oceanospirillaceae</taxon>
        <taxon>Marinomonas</taxon>
    </lineage>
</organism>
<sequence>MHNTVTPGNLWSSLHSEAKKLAQGEPILASFFNTTILRHESLQSAISFLLANKLDSASIPAMVLREVFEEAMEDKSSNIVSMIERDILAIKERDPACECLTTPFLFFKGFHALQSYRIANWLWKQERESLALFMQSQISMAFSVDIHPAASIGCGVLLDHGTGLVVGETCVIENNVSILQSVTLGGTGKEHGDRHPKIRSGVLIGAGAKILGNIEVGEGAKIGAGSVVLEAVEAHTTVAGVPARVVGRNTEREPSRVMDHNINHCVQAKKKEKQAG</sequence>
<dbReference type="Gene3D" id="1.10.3130.10">
    <property type="entry name" value="serine acetyltransferase, domain 1"/>
    <property type="match status" value="1"/>
</dbReference>
<comment type="similarity">
    <text evidence="2">Belongs to the transferase hexapeptide repeat family.</text>
</comment>
<dbReference type="InterPro" id="IPR005881">
    <property type="entry name" value="Ser_O-AcTrfase"/>
</dbReference>
<accession>A0ABT4JZY3</accession>
<evidence type="ECO:0000313" key="11">
    <source>
        <dbReference type="EMBL" id="MCZ2723333.1"/>
    </source>
</evidence>
<keyword evidence="12" id="KW-1185">Reference proteome</keyword>
<dbReference type="Proteomes" id="UP001149719">
    <property type="component" value="Unassembled WGS sequence"/>
</dbReference>
<feature type="domain" description="Serine acetyltransferase N-terminal" evidence="10">
    <location>
        <begin position="10"/>
        <end position="115"/>
    </location>
</feature>
<evidence type="ECO:0000256" key="9">
    <source>
        <dbReference type="ARBA" id="ARBA00049486"/>
    </source>
</evidence>
<keyword evidence="5" id="KW-0028">Amino-acid biosynthesis</keyword>
<proteinExistence type="inferred from homology"/>
<comment type="caution">
    <text evidence="11">The sequence shown here is derived from an EMBL/GenBank/DDBJ whole genome shotgun (WGS) entry which is preliminary data.</text>
</comment>
<evidence type="ECO:0000256" key="3">
    <source>
        <dbReference type="ARBA" id="ARBA00013266"/>
    </source>
</evidence>
<protein>
    <recommendedName>
        <fullName evidence="4">Serine acetyltransferase</fullName>
        <ecNumber evidence="3">2.3.1.30</ecNumber>
    </recommendedName>
</protein>
<dbReference type="InterPro" id="IPR018357">
    <property type="entry name" value="Hexapep_transf_CS"/>
</dbReference>